<proteinExistence type="predicted"/>
<dbReference type="EMBL" id="MT142155">
    <property type="protein sequence ID" value="QJA75314.1"/>
    <property type="molecule type" value="Genomic_DNA"/>
</dbReference>
<protein>
    <submittedName>
        <fullName evidence="2">Uncharacterized protein</fullName>
    </submittedName>
</protein>
<sequence>MAKQCADITPSGIRQRYLVDLLYMIVTSMRGIAAKLDSDTSVTDTDYNANLDAVMNLIVENSTGSRVQVVTGESSTLPPVVRITPIAFDKARFCDLLYMIYDAWETLCEQLDADANPATNRTYEANTYTAKFLHMVENSRGNTLGNSAGWPDGTPYYFRLGSFDQRQVVDALYNIVDAIETFCEQADTDAAPADSNYEALWFTANITLTVENSQGSKVGN</sequence>
<gene>
    <name evidence="1" type="ORF">MM415A01819_0005</name>
    <name evidence="2" type="ORF">TM448B01614_0006</name>
</gene>
<accession>A0A6M3XT98</accession>
<evidence type="ECO:0000313" key="2">
    <source>
        <dbReference type="EMBL" id="QJH99515.1"/>
    </source>
</evidence>
<organism evidence="2">
    <name type="scientific">viral metagenome</name>
    <dbReference type="NCBI Taxonomy" id="1070528"/>
    <lineage>
        <taxon>unclassified sequences</taxon>
        <taxon>metagenomes</taxon>
        <taxon>organismal metagenomes</taxon>
    </lineage>
</organism>
<evidence type="ECO:0000313" key="1">
    <source>
        <dbReference type="EMBL" id="QJA75314.1"/>
    </source>
</evidence>
<name>A0A6M3XT98_9ZZZZ</name>
<dbReference type="AlphaFoldDB" id="A0A6M3XT98"/>
<dbReference type="EMBL" id="MT144794">
    <property type="protein sequence ID" value="QJH99515.1"/>
    <property type="molecule type" value="Genomic_DNA"/>
</dbReference>
<reference evidence="2" key="1">
    <citation type="submission" date="2020-03" db="EMBL/GenBank/DDBJ databases">
        <title>The deep terrestrial virosphere.</title>
        <authorList>
            <person name="Holmfeldt K."/>
            <person name="Nilsson E."/>
            <person name="Simone D."/>
            <person name="Lopez-Fernandez M."/>
            <person name="Wu X."/>
            <person name="de Brujin I."/>
            <person name="Lundin D."/>
            <person name="Andersson A."/>
            <person name="Bertilsson S."/>
            <person name="Dopson M."/>
        </authorList>
    </citation>
    <scope>NUCLEOTIDE SEQUENCE</scope>
    <source>
        <strain evidence="1">MM415A01819</strain>
        <strain evidence="2">TM448B01614</strain>
    </source>
</reference>